<accession>A0A818TQB1</accession>
<proteinExistence type="predicted"/>
<dbReference type="Proteomes" id="UP000663848">
    <property type="component" value="Unassembled WGS sequence"/>
</dbReference>
<dbReference type="EMBL" id="CAJNYU010003640">
    <property type="protein sequence ID" value="CAF3689877.1"/>
    <property type="molecule type" value="Genomic_DNA"/>
</dbReference>
<name>A0A818TQB1_9BILA</name>
<evidence type="ECO:0000313" key="4">
    <source>
        <dbReference type="Proteomes" id="UP000663869"/>
    </source>
</evidence>
<feature type="non-terminal residue" evidence="1">
    <location>
        <position position="1"/>
    </location>
</feature>
<organism evidence="1 4">
    <name type="scientific">Rotaria socialis</name>
    <dbReference type="NCBI Taxonomy" id="392032"/>
    <lineage>
        <taxon>Eukaryota</taxon>
        <taxon>Metazoa</taxon>
        <taxon>Spiralia</taxon>
        <taxon>Gnathifera</taxon>
        <taxon>Rotifera</taxon>
        <taxon>Eurotatoria</taxon>
        <taxon>Bdelloidea</taxon>
        <taxon>Philodinida</taxon>
        <taxon>Philodinidae</taxon>
        <taxon>Rotaria</taxon>
    </lineage>
</organism>
<sequence>KFYANHPNPLLSEPIGNVLQQIKIRRLVLQHLERKINDFLSV</sequence>
<evidence type="ECO:0000313" key="3">
    <source>
        <dbReference type="EMBL" id="CAF4726492.1"/>
    </source>
</evidence>
<reference evidence="1" key="1">
    <citation type="submission" date="2021-02" db="EMBL/GenBank/DDBJ databases">
        <authorList>
            <person name="Nowell W R."/>
        </authorList>
    </citation>
    <scope>NUCLEOTIDE SEQUENCE</scope>
</reference>
<dbReference type="EMBL" id="CAJOBQ010002271">
    <property type="protein sequence ID" value="CAF4549887.1"/>
    <property type="molecule type" value="Genomic_DNA"/>
</dbReference>
<evidence type="ECO:0000313" key="2">
    <source>
        <dbReference type="EMBL" id="CAF4549887.1"/>
    </source>
</evidence>
<dbReference type="EMBL" id="CAJOBR010003169">
    <property type="protein sequence ID" value="CAF4726492.1"/>
    <property type="molecule type" value="Genomic_DNA"/>
</dbReference>
<gene>
    <name evidence="1" type="ORF">FME351_LOCUS26981</name>
    <name evidence="3" type="ORF">QYT958_LOCUS19299</name>
    <name evidence="2" type="ORF">TSG867_LOCUS24580</name>
</gene>
<protein>
    <submittedName>
        <fullName evidence="1">Uncharacterized protein</fullName>
    </submittedName>
</protein>
<dbReference type="AlphaFoldDB" id="A0A818TQB1"/>
<comment type="caution">
    <text evidence="1">The sequence shown here is derived from an EMBL/GenBank/DDBJ whole genome shotgun (WGS) entry which is preliminary data.</text>
</comment>
<dbReference type="Proteomes" id="UP000663869">
    <property type="component" value="Unassembled WGS sequence"/>
</dbReference>
<evidence type="ECO:0000313" key="1">
    <source>
        <dbReference type="EMBL" id="CAF3689877.1"/>
    </source>
</evidence>
<dbReference type="Proteomes" id="UP000663862">
    <property type="component" value="Unassembled WGS sequence"/>
</dbReference>